<comment type="caution">
    <text evidence="4">The sequence shown here is derived from an EMBL/GenBank/DDBJ whole genome shotgun (WGS) entry which is preliminary data.</text>
</comment>
<keyword evidence="5" id="KW-1185">Reference proteome</keyword>
<dbReference type="PANTHER" id="PTHR35580:SF1">
    <property type="entry name" value="PHYTASE-LIKE DOMAIN-CONTAINING PROTEIN"/>
    <property type="match status" value="1"/>
</dbReference>
<dbReference type="Pfam" id="PF18962">
    <property type="entry name" value="Por_Secre_tail"/>
    <property type="match status" value="1"/>
</dbReference>
<organism evidence="4 5">
    <name type="scientific">Bizionia sediminis</name>
    <dbReference type="NCBI Taxonomy" id="1737064"/>
    <lineage>
        <taxon>Bacteria</taxon>
        <taxon>Pseudomonadati</taxon>
        <taxon>Bacteroidota</taxon>
        <taxon>Flavobacteriia</taxon>
        <taxon>Flavobacteriales</taxon>
        <taxon>Flavobacteriaceae</taxon>
        <taxon>Bizionia</taxon>
    </lineage>
</organism>
<dbReference type="PANTHER" id="PTHR35580">
    <property type="entry name" value="CELL SURFACE GLYCOPROTEIN (S-LAYER PROTEIN)-LIKE PROTEIN"/>
    <property type="match status" value="1"/>
</dbReference>
<feature type="chain" id="PRO_5046558869" evidence="2">
    <location>
        <begin position="19"/>
        <end position="594"/>
    </location>
</feature>
<proteinExistence type="predicted"/>
<dbReference type="NCBIfam" id="TIGR04183">
    <property type="entry name" value="Por_Secre_tail"/>
    <property type="match status" value="1"/>
</dbReference>
<gene>
    <name evidence="4" type="ORF">ACFSQP_05805</name>
</gene>
<dbReference type="InterPro" id="IPR026444">
    <property type="entry name" value="Secre_tail"/>
</dbReference>
<evidence type="ECO:0000256" key="1">
    <source>
        <dbReference type="ARBA" id="ARBA00022729"/>
    </source>
</evidence>
<feature type="domain" description="Secretion system C-terminal sorting" evidence="3">
    <location>
        <begin position="523"/>
        <end position="592"/>
    </location>
</feature>
<sequence length="594" mass="65431">MKHFIVCTLLIISFRANAQNLEWNTYFGPEGIILVGTELDSQGNLYIATSNSYTTLSMDGYYNHMVMGNTFQPNYSGSGSSEGILSKFSAEGDLLWSTFYGDGTEAQNYGTGFNDITIDNNDNIYTIGSTGSKFMSTLNEAPISNNEFYRYHVLVSKFNAAGQRLWSRYMGGLFEDSGVRIQYHDGFLYLSGDTYSANGIATAGSFQPTIPMQDPPHSVSYLTKMDLDGTVIWSTYYGQHDVADGISGLAIGDTGIYVVGFIIDFDGNPFYATPSCFQPQNYMGKDLFLTKFSFDGDRLWSTYIGGPGNELVSFESIATYQDVVYIADVTTTDINIATPNGFNPTKESGRNSAFIMKFNGNGEQLWGSYYGYMNPAISSFNVQNTIVQTDTNGNVYLQGNTMLDNMATAGAYQETISNNPIQGSRGNDDAFMLKLTPEGVPIWGTYYGGTAKETGIKTVIGDDFFYLIGNTISTDLPTTADSFQPDYITSEAMVSRRYNGYIAKFSTQNLGVAEFTNSEAITIYPNPVTDNLLINSKEPLKEISMFDVTGKLLIKKPISALEAQVSMANFATGYYILMIETNSGQVYNKKIIKK</sequence>
<feature type="signal peptide" evidence="2">
    <location>
        <begin position="1"/>
        <end position="18"/>
    </location>
</feature>
<dbReference type="Proteomes" id="UP001597472">
    <property type="component" value="Unassembled WGS sequence"/>
</dbReference>
<evidence type="ECO:0000259" key="3">
    <source>
        <dbReference type="Pfam" id="PF18962"/>
    </source>
</evidence>
<dbReference type="InterPro" id="IPR052918">
    <property type="entry name" value="Motility_Chemotaxis_Reg"/>
</dbReference>
<dbReference type="EMBL" id="JBHULS010000002">
    <property type="protein sequence ID" value="MFD2551327.1"/>
    <property type="molecule type" value="Genomic_DNA"/>
</dbReference>
<evidence type="ECO:0000256" key="2">
    <source>
        <dbReference type="SAM" id="SignalP"/>
    </source>
</evidence>
<protein>
    <submittedName>
        <fullName evidence="4">T9SS type A sorting domain-containing protein</fullName>
    </submittedName>
</protein>
<dbReference type="SUPFAM" id="SSF101898">
    <property type="entry name" value="NHL repeat"/>
    <property type="match status" value="1"/>
</dbReference>
<evidence type="ECO:0000313" key="4">
    <source>
        <dbReference type="EMBL" id="MFD2551327.1"/>
    </source>
</evidence>
<dbReference type="RefSeq" id="WP_376892469.1">
    <property type="nucleotide sequence ID" value="NZ_JBHULS010000002.1"/>
</dbReference>
<accession>A0ABW5KQM2</accession>
<name>A0ABW5KQM2_9FLAO</name>
<evidence type="ECO:0000313" key="5">
    <source>
        <dbReference type="Proteomes" id="UP001597472"/>
    </source>
</evidence>
<reference evidence="5" key="1">
    <citation type="journal article" date="2019" name="Int. J. Syst. Evol. Microbiol.">
        <title>The Global Catalogue of Microorganisms (GCM) 10K type strain sequencing project: providing services to taxonomists for standard genome sequencing and annotation.</title>
        <authorList>
            <consortium name="The Broad Institute Genomics Platform"/>
            <consortium name="The Broad Institute Genome Sequencing Center for Infectious Disease"/>
            <person name="Wu L."/>
            <person name="Ma J."/>
        </authorList>
    </citation>
    <scope>NUCLEOTIDE SEQUENCE [LARGE SCALE GENOMIC DNA]</scope>
    <source>
        <strain evidence="5">KCTC 42587</strain>
    </source>
</reference>
<keyword evidence="1 2" id="KW-0732">Signal</keyword>